<dbReference type="Pfam" id="PF05768">
    <property type="entry name" value="Glrx-like"/>
    <property type="match status" value="1"/>
</dbReference>
<gene>
    <name evidence="1" type="ORF">KBTEX_01509</name>
</gene>
<protein>
    <recommendedName>
        <fullName evidence="2">Glutaredoxin-like domain</fullName>
    </recommendedName>
</protein>
<name>A0A5B8R8Z0_9ZZZZ</name>
<proteinExistence type="predicted"/>
<dbReference type="InterPro" id="IPR008554">
    <property type="entry name" value="Glutaredoxin-like"/>
</dbReference>
<dbReference type="InterPro" id="IPR052565">
    <property type="entry name" value="Glutaredoxin-like_YDR286C"/>
</dbReference>
<evidence type="ECO:0000313" key="1">
    <source>
        <dbReference type="EMBL" id="QEA05190.1"/>
    </source>
</evidence>
<organism evidence="1">
    <name type="scientific">uncultured organism</name>
    <dbReference type="NCBI Taxonomy" id="155900"/>
    <lineage>
        <taxon>unclassified sequences</taxon>
        <taxon>environmental samples</taxon>
    </lineage>
</organism>
<dbReference type="AlphaFoldDB" id="A0A5B8R8Z0"/>
<accession>A0A5B8R8Z0</accession>
<dbReference type="InterPro" id="IPR036249">
    <property type="entry name" value="Thioredoxin-like_sf"/>
</dbReference>
<sequence length="81" mass="9120">MSVIGPVEFYMTVGCGLCDEAMAMLQPIAQRLAIDVQVRDVLDDPDWETRYGVRIPVLRRGDTGAEIGWPFDDAALYRFLL</sequence>
<dbReference type="Gene3D" id="3.40.30.10">
    <property type="entry name" value="Glutaredoxin"/>
    <property type="match status" value="1"/>
</dbReference>
<dbReference type="SUPFAM" id="SSF52833">
    <property type="entry name" value="Thioredoxin-like"/>
    <property type="match status" value="1"/>
</dbReference>
<reference evidence="1" key="1">
    <citation type="submission" date="2019-06" db="EMBL/GenBank/DDBJ databases">
        <authorList>
            <person name="Murdoch R.W."/>
            <person name="Fathepure B."/>
        </authorList>
    </citation>
    <scope>NUCLEOTIDE SEQUENCE</scope>
</reference>
<dbReference type="PANTHER" id="PTHR33558:SF1">
    <property type="entry name" value="GLUTAREDOXIN-LIKE PROTEIN C5ORF63 HOMOLOG"/>
    <property type="match status" value="1"/>
</dbReference>
<evidence type="ECO:0008006" key="2">
    <source>
        <dbReference type="Google" id="ProtNLM"/>
    </source>
</evidence>
<dbReference type="EMBL" id="MN079096">
    <property type="protein sequence ID" value="QEA05190.1"/>
    <property type="molecule type" value="Genomic_DNA"/>
</dbReference>
<dbReference type="PANTHER" id="PTHR33558">
    <property type="entry name" value="GLUTAREDOXIN-LIKE PROTEIN C5ORF63 HOMOLOG"/>
    <property type="match status" value="1"/>
</dbReference>